<dbReference type="Proteomes" id="UP000192917">
    <property type="component" value="Unassembled WGS sequence"/>
</dbReference>
<evidence type="ECO:0000256" key="3">
    <source>
        <dbReference type="ARBA" id="ARBA00023159"/>
    </source>
</evidence>
<dbReference type="Gene3D" id="3.30.70.920">
    <property type="match status" value="1"/>
</dbReference>
<keyword evidence="3" id="KW-0010">Activator</keyword>
<dbReference type="InterPro" id="IPR019888">
    <property type="entry name" value="Tscrpt_reg_AsnC-like"/>
</dbReference>
<dbReference type="InterPro" id="IPR011991">
    <property type="entry name" value="ArsR-like_HTH"/>
</dbReference>
<dbReference type="PANTHER" id="PTHR30154:SF0">
    <property type="entry name" value="LEUCINE-RESPONSIVE REGULATORY PROTEIN"/>
    <property type="match status" value="1"/>
</dbReference>
<dbReference type="Gene3D" id="1.10.10.10">
    <property type="entry name" value="Winged helix-like DNA-binding domain superfamily/Winged helix DNA-binding domain"/>
    <property type="match status" value="1"/>
</dbReference>
<dbReference type="GO" id="GO:0043565">
    <property type="term" value="F:sequence-specific DNA binding"/>
    <property type="evidence" value="ECO:0007669"/>
    <property type="project" value="InterPro"/>
</dbReference>
<dbReference type="RefSeq" id="WP_085122802.1">
    <property type="nucleotide sequence ID" value="NZ_FWZX01000007.1"/>
</dbReference>
<dbReference type="SUPFAM" id="SSF46785">
    <property type="entry name" value="Winged helix' DNA-binding domain"/>
    <property type="match status" value="1"/>
</dbReference>
<keyword evidence="4" id="KW-0804">Transcription</keyword>
<evidence type="ECO:0000313" key="6">
    <source>
        <dbReference type="EMBL" id="SMF21425.1"/>
    </source>
</evidence>
<dbReference type="Pfam" id="PF13412">
    <property type="entry name" value="HTH_24"/>
    <property type="match status" value="1"/>
</dbReference>
<dbReference type="CDD" id="cd00090">
    <property type="entry name" value="HTH_ARSR"/>
    <property type="match status" value="1"/>
</dbReference>
<dbReference type="STRING" id="560819.SAMN05428998_10799"/>
<feature type="domain" description="HTH asnC-type" evidence="5">
    <location>
        <begin position="8"/>
        <end position="69"/>
    </location>
</feature>
<dbReference type="PROSITE" id="PS00519">
    <property type="entry name" value="HTH_ASNC_1"/>
    <property type="match status" value="1"/>
</dbReference>
<keyword evidence="1" id="KW-0805">Transcription regulation</keyword>
<evidence type="ECO:0000259" key="5">
    <source>
        <dbReference type="PROSITE" id="PS50956"/>
    </source>
</evidence>
<reference evidence="6 7" key="1">
    <citation type="submission" date="2017-04" db="EMBL/GenBank/DDBJ databases">
        <authorList>
            <person name="Afonso C.L."/>
            <person name="Miller P.J."/>
            <person name="Scott M.A."/>
            <person name="Spackman E."/>
            <person name="Goraichik I."/>
            <person name="Dimitrov K.M."/>
            <person name="Suarez D.L."/>
            <person name="Swayne D.E."/>
        </authorList>
    </citation>
    <scope>NUCLEOTIDE SEQUENCE [LARGE SCALE GENOMIC DNA]</scope>
    <source>
        <strain evidence="6 7">USBA 355</strain>
    </source>
</reference>
<dbReference type="InterPro" id="IPR019885">
    <property type="entry name" value="Tscrpt_reg_HTH_AsnC-type_CS"/>
</dbReference>
<dbReference type="PANTHER" id="PTHR30154">
    <property type="entry name" value="LEUCINE-RESPONSIVE REGULATORY PROTEIN"/>
    <property type="match status" value="1"/>
</dbReference>
<dbReference type="InterPro" id="IPR019887">
    <property type="entry name" value="Tscrpt_reg_AsnC/Lrp_C"/>
</dbReference>
<dbReference type="SMART" id="SM00344">
    <property type="entry name" value="HTH_ASNC"/>
    <property type="match status" value="1"/>
</dbReference>
<dbReference type="InterPro" id="IPR036388">
    <property type="entry name" value="WH-like_DNA-bd_sf"/>
</dbReference>
<name>A0A1Y6BNN9_9PROT</name>
<evidence type="ECO:0000256" key="2">
    <source>
        <dbReference type="ARBA" id="ARBA00023125"/>
    </source>
</evidence>
<dbReference type="InterPro" id="IPR036390">
    <property type="entry name" value="WH_DNA-bd_sf"/>
</dbReference>
<dbReference type="SUPFAM" id="SSF54909">
    <property type="entry name" value="Dimeric alpha+beta barrel"/>
    <property type="match status" value="1"/>
</dbReference>
<accession>A0A1Y6BNN9</accession>
<dbReference type="EMBL" id="FWZX01000007">
    <property type="protein sequence ID" value="SMF21425.1"/>
    <property type="molecule type" value="Genomic_DNA"/>
</dbReference>
<organism evidence="6 7">
    <name type="scientific">Tistlia consotensis USBA 355</name>
    <dbReference type="NCBI Taxonomy" id="560819"/>
    <lineage>
        <taxon>Bacteria</taxon>
        <taxon>Pseudomonadati</taxon>
        <taxon>Pseudomonadota</taxon>
        <taxon>Alphaproteobacteria</taxon>
        <taxon>Rhodospirillales</taxon>
        <taxon>Rhodovibrionaceae</taxon>
        <taxon>Tistlia</taxon>
    </lineage>
</organism>
<dbReference type="Pfam" id="PF01037">
    <property type="entry name" value="AsnC_trans_reg"/>
    <property type="match status" value="1"/>
</dbReference>
<keyword evidence="2" id="KW-0238">DNA-binding</keyword>
<dbReference type="GO" id="GO:0006355">
    <property type="term" value="P:regulation of DNA-templated transcription"/>
    <property type="evidence" value="ECO:0007669"/>
    <property type="project" value="UniProtKB-ARBA"/>
</dbReference>
<sequence length="166" mass="18272">MASPHGTLDRIERRILAELQRDGRMSLVALAKRVGLTKTPLAERVRKLERAGFIRGYAALLDPDKLGAGHVALVQVTLERTTTDVLEAFNVAVRTIPQVQSCHMVAGAFDYLLKVRSRDIGEYRRLLGERISTLPGVQQTHTFAVMETVKDDPFVAVPDGGRDPAA</sequence>
<dbReference type="GO" id="GO:0005829">
    <property type="term" value="C:cytosol"/>
    <property type="evidence" value="ECO:0007669"/>
    <property type="project" value="TreeGrafter"/>
</dbReference>
<dbReference type="AlphaFoldDB" id="A0A1Y6BNN9"/>
<dbReference type="GO" id="GO:0043200">
    <property type="term" value="P:response to amino acid"/>
    <property type="evidence" value="ECO:0007669"/>
    <property type="project" value="TreeGrafter"/>
</dbReference>
<gene>
    <name evidence="6" type="ORF">SAMN05428998_10799</name>
</gene>
<dbReference type="PROSITE" id="PS50956">
    <property type="entry name" value="HTH_ASNC_2"/>
    <property type="match status" value="1"/>
</dbReference>
<evidence type="ECO:0000256" key="1">
    <source>
        <dbReference type="ARBA" id="ARBA00023015"/>
    </source>
</evidence>
<dbReference type="InterPro" id="IPR011008">
    <property type="entry name" value="Dimeric_a/b-barrel"/>
</dbReference>
<dbReference type="InterPro" id="IPR000485">
    <property type="entry name" value="AsnC-type_HTH_dom"/>
</dbReference>
<keyword evidence="7" id="KW-1185">Reference proteome</keyword>
<evidence type="ECO:0000256" key="4">
    <source>
        <dbReference type="ARBA" id="ARBA00023163"/>
    </source>
</evidence>
<dbReference type="PRINTS" id="PR00033">
    <property type="entry name" value="HTHASNC"/>
</dbReference>
<proteinExistence type="predicted"/>
<evidence type="ECO:0000313" key="7">
    <source>
        <dbReference type="Proteomes" id="UP000192917"/>
    </source>
</evidence>
<protein>
    <submittedName>
        <fullName evidence="6">Transcriptional regulator, AsnC family</fullName>
    </submittedName>
</protein>